<organism evidence="1 2">
    <name type="scientific">Pseudonocardia thermophila</name>
    <dbReference type="NCBI Taxonomy" id="1848"/>
    <lineage>
        <taxon>Bacteria</taxon>
        <taxon>Bacillati</taxon>
        <taxon>Actinomycetota</taxon>
        <taxon>Actinomycetes</taxon>
        <taxon>Pseudonocardiales</taxon>
        <taxon>Pseudonocardiaceae</taxon>
        <taxon>Pseudonocardia</taxon>
    </lineage>
</organism>
<dbReference type="InterPro" id="IPR025534">
    <property type="entry name" value="DUF4420"/>
</dbReference>
<protein>
    <submittedName>
        <fullName evidence="1">Putative PD-(D/E)XK family member</fullName>
    </submittedName>
</protein>
<keyword evidence="2" id="KW-1185">Reference proteome</keyword>
<evidence type="ECO:0000313" key="1">
    <source>
        <dbReference type="EMBL" id="SHK41396.1"/>
    </source>
</evidence>
<name>A0A1M6S9S3_PSETH</name>
<accession>A0A1M6S9S3</accession>
<dbReference type="AlphaFoldDB" id="A0A1M6S9S3"/>
<reference evidence="1 2" key="1">
    <citation type="submission" date="2016-11" db="EMBL/GenBank/DDBJ databases">
        <authorList>
            <person name="Jaros S."/>
            <person name="Januszkiewicz K."/>
            <person name="Wedrychowicz H."/>
        </authorList>
    </citation>
    <scope>NUCLEOTIDE SEQUENCE [LARGE SCALE GENOMIC DNA]</scope>
    <source>
        <strain evidence="1 2">DSM 43832</strain>
    </source>
</reference>
<dbReference type="Proteomes" id="UP000184363">
    <property type="component" value="Unassembled WGS sequence"/>
</dbReference>
<dbReference type="STRING" id="1848.SAMN05443637_10612"/>
<dbReference type="EMBL" id="FRAP01000006">
    <property type="protein sequence ID" value="SHK41396.1"/>
    <property type="molecule type" value="Genomic_DNA"/>
</dbReference>
<proteinExistence type="predicted"/>
<gene>
    <name evidence="1" type="ORF">SAMN05443637_10612</name>
</gene>
<sequence>MTTVDGSLLQSLWAAVAAQPATTAFRTTEVAVECARGPLLAAVDRSDRRALLVPILAKQTLVEELDGRAVVLRRRALEDEDSYRTYACLELVDPAQEDLFTALCVEVVDRVAAMPDRAVAALKKVLADWKALLAGAREALSPSALAGLFGELWVLRELLRHDPGAVAHWTGPERTAQDFHRGVDAIEVKTSVAAEGRKARINGSEQLDLVTPGRLVLRWFRLGTDAGVSVPELVDEIHDMTDDPPRFRKLLLDYGYQVREREIYARRRFEVLEHSAYEVGPGFPRIVRASFAGGAVPPGVTEVDYVIDLDSEAAAACRLDETALAEFMERR</sequence>
<dbReference type="OrthoDB" id="4854145at2"/>
<evidence type="ECO:0000313" key="2">
    <source>
        <dbReference type="Proteomes" id="UP000184363"/>
    </source>
</evidence>
<dbReference type="RefSeq" id="WP_073456627.1">
    <property type="nucleotide sequence ID" value="NZ_FRAP01000006.1"/>
</dbReference>
<dbReference type="Pfam" id="PF14390">
    <property type="entry name" value="DUF4420"/>
    <property type="match status" value="1"/>
</dbReference>